<dbReference type="GO" id="GO:0045296">
    <property type="term" value="F:cadherin binding"/>
    <property type="evidence" value="ECO:0007669"/>
    <property type="project" value="TreeGrafter"/>
</dbReference>
<evidence type="ECO:0000256" key="14">
    <source>
        <dbReference type="PROSITE-ProRule" id="PRU00122"/>
    </source>
</evidence>
<dbReference type="FunFam" id="4.10.900.10:FF:000012">
    <property type="entry name" value="Putative DE-cadherin"/>
    <property type="match status" value="1"/>
</dbReference>
<dbReference type="CDD" id="cd00110">
    <property type="entry name" value="LamG"/>
    <property type="match status" value="1"/>
</dbReference>
<feature type="domain" description="Cadherin" evidence="20">
    <location>
        <begin position="478"/>
        <end position="577"/>
    </location>
</feature>
<keyword evidence="12" id="KW-0325">Glycoprotein</keyword>
<evidence type="ECO:0000256" key="18">
    <source>
        <dbReference type="SAM" id="Phobius"/>
    </source>
</evidence>
<dbReference type="GO" id="GO:0005509">
    <property type="term" value="F:calcium ion binding"/>
    <property type="evidence" value="ECO:0007669"/>
    <property type="project" value="UniProtKB-UniRule"/>
</dbReference>
<evidence type="ECO:0000256" key="8">
    <source>
        <dbReference type="ARBA" id="ARBA00022889"/>
    </source>
</evidence>
<dbReference type="InterPro" id="IPR000742">
    <property type="entry name" value="EGF"/>
</dbReference>
<evidence type="ECO:0000256" key="3">
    <source>
        <dbReference type="ARBA" id="ARBA00022536"/>
    </source>
</evidence>
<dbReference type="InterPro" id="IPR027397">
    <property type="entry name" value="Catenin-bd_sf"/>
</dbReference>
<comment type="function">
    <text evidence="16">Cadherins are calcium-dependent cell adhesion proteins.</text>
</comment>
<evidence type="ECO:0000256" key="6">
    <source>
        <dbReference type="ARBA" id="ARBA00022737"/>
    </source>
</evidence>
<keyword evidence="9 18" id="KW-1133">Transmembrane helix</keyword>
<dbReference type="EMBL" id="JARGDH010000004">
    <property type="protein sequence ID" value="KAL0269975.1"/>
    <property type="molecule type" value="Genomic_DNA"/>
</dbReference>
<dbReference type="GO" id="GO:0007431">
    <property type="term" value="P:salivary gland development"/>
    <property type="evidence" value="ECO:0007669"/>
    <property type="project" value="UniProtKB-ARBA"/>
</dbReference>
<dbReference type="PROSITE" id="PS50268">
    <property type="entry name" value="CADHERIN_2"/>
    <property type="match status" value="7"/>
</dbReference>
<keyword evidence="4 15" id="KW-0812">Transmembrane</keyword>
<dbReference type="GO" id="GO:0007043">
    <property type="term" value="P:cell-cell junction assembly"/>
    <property type="evidence" value="ECO:0007669"/>
    <property type="project" value="TreeGrafter"/>
</dbReference>
<dbReference type="Gene3D" id="4.10.900.10">
    <property type="entry name" value="TCF3-CBD (Catenin binding domain)"/>
    <property type="match status" value="1"/>
</dbReference>
<feature type="domain" description="Cadherin" evidence="20">
    <location>
        <begin position="366"/>
        <end position="476"/>
    </location>
</feature>
<dbReference type="GO" id="GO:0009887">
    <property type="term" value="P:animal organ morphogenesis"/>
    <property type="evidence" value="ECO:0007669"/>
    <property type="project" value="UniProtKB-ARBA"/>
</dbReference>
<feature type="domain" description="Cadherin" evidence="20">
    <location>
        <begin position="578"/>
        <end position="690"/>
    </location>
</feature>
<evidence type="ECO:0000256" key="12">
    <source>
        <dbReference type="ARBA" id="ARBA00023180"/>
    </source>
</evidence>
<dbReference type="GO" id="GO:0007163">
    <property type="term" value="P:establishment or maintenance of cell polarity"/>
    <property type="evidence" value="ECO:0007669"/>
    <property type="project" value="UniProtKB-ARBA"/>
</dbReference>
<evidence type="ECO:0000256" key="13">
    <source>
        <dbReference type="PROSITE-ProRule" id="PRU00043"/>
    </source>
</evidence>
<feature type="region of interest" description="Disordered" evidence="17">
    <location>
        <begin position="1"/>
        <end position="27"/>
    </location>
</feature>
<dbReference type="Pfam" id="PF01049">
    <property type="entry name" value="CADH_Y-type_LIR"/>
    <property type="match status" value="1"/>
</dbReference>
<dbReference type="Pfam" id="PF24811">
    <property type="entry name" value="Ig_Shg"/>
    <property type="match status" value="1"/>
</dbReference>
<dbReference type="InterPro" id="IPR015919">
    <property type="entry name" value="Cadherin-like_sf"/>
</dbReference>
<organism evidence="21">
    <name type="scientific">Menopon gallinae</name>
    <name type="common">poultry shaft louse</name>
    <dbReference type="NCBI Taxonomy" id="328185"/>
    <lineage>
        <taxon>Eukaryota</taxon>
        <taxon>Metazoa</taxon>
        <taxon>Ecdysozoa</taxon>
        <taxon>Arthropoda</taxon>
        <taxon>Hexapoda</taxon>
        <taxon>Insecta</taxon>
        <taxon>Pterygota</taxon>
        <taxon>Neoptera</taxon>
        <taxon>Paraneoptera</taxon>
        <taxon>Psocodea</taxon>
        <taxon>Troctomorpha</taxon>
        <taxon>Phthiraptera</taxon>
        <taxon>Amblycera</taxon>
        <taxon>Menoponidae</taxon>
        <taxon>Menopon</taxon>
    </lineage>
</organism>
<evidence type="ECO:0000256" key="2">
    <source>
        <dbReference type="ARBA" id="ARBA00004651"/>
    </source>
</evidence>
<dbReference type="GO" id="GO:0000902">
    <property type="term" value="P:cell morphogenesis"/>
    <property type="evidence" value="ECO:0007669"/>
    <property type="project" value="TreeGrafter"/>
</dbReference>
<keyword evidence="10 18" id="KW-0472">Membrane</keyword>
<dbReference type="PROSITE" id="PS50025">
    <property type="entry name" value="LAM_G_DOMAIN"/>
    <property type="match status" value="1"/>
</dbReference>
<evidence type="ECO:0008006" key="22">
    <source>
        <dbReference type="Google" id="ProtNLM"/>
    </source>
</evidence>
<dbReference type="PRINTS" id="PR00205">
    <property type="entry name" value="CADHERIN"/>
</dbReference>
<sequence>MMTRSSNPYPADESISYKGPRSAEPKLTVQDNHKPQFVNCSRYQPSVKEEQPAGTYVFQVKAVDKDPIENGGNITYTFVVSPNERLGFSIEPHTGIIKTESEFDRDEPHREKVVYLNVRATDNGHPQLDDVCLIKVTIEDVNDNPPVFDKVNYLESVPQDLIVGREVMRISATDIDDGNNSLVYYQLEAKSREDEGVFQIDSISGIISLRRNITRDPDYKFKMIATATDRGDPPMSSSIDLEILVVESNKKAPSFIGNRTEHITIKENYNDFQTPIATFRAQSNIPDVSELLFELVTGRTEQTNKFKTFLLESEGQEAHIKLGRYLDYESTTEYILTVRVQNKYNLAAETQIMIHVEDVNDNIPAFTELVSGSVLEKEPPGTPVMQVRAIDTDGTSAHNQVTYELADHQDLFAIDPNTGNITTLVVFDREQKDFYNVKVVATDNSPSAVYNTGAHNKGEQVFRIEIADKNDNPPRFTQKIYRAIGVREDSNVNALVAEVKALDNDTSSVVTYSITGGNTFGAFAIDKNTGKITISKALDYENVTRYNLSVRAYDGAYSDSAFVEIEIENCNDNPPVFNDYLNNITISEEVLVPGCITNITAYDPDIQDREAPQHIVYFVVKEEQKKVLTIDKNGCLSLIKPLDRDPPNGFPIWQVRIGATDEDGIGKTALSDSTEVIIVLTDINDNAPFLDDKINPVYWRENRGPGKIENLSAKDLDSEENGPPFTFRIDDSASNDIKSKFDIRGSSLEALRALDREEQKQYFIPIAITDSGKPPMTGTSTLTLIVADENDNSMEPGESSIFVYNYKGEAPDTQIGRVYVKDPDDWDLPDKTFSWADTQHPNFSLNEDTGMITMNHGTNNGTFILDFVVTEESPYISRHKVKATVNVTVKELPEEAVDNSGSIRFAGTTDEEFITPNNGFSKRDILRARLAKILNVSVDNVDVFTVLHSHHNTNSSLLDVRFSAHGSPYYHPERLNYMVSSNQEKIERELDLEVIMINIDECLIERQYCPTSCVNFLNKSKIPHAIYTNTSSFVGVEAVVDPLCSCSIREHLVCLNGGTPLVDRCVCPDGFEGPRCELTSIGFFGDGWALYPPLHACENSKLSLDVRPNKADGLIFYIGPIRRTNPLGVRDFMALELHDGYPRLLMDYGSGTVQVNHTEIRLTDGGMHHIDITWSNMSIELEVDNCRKSSCLGLTAPNKKNEFLNVNGPLQLGGVAVNLPDISESMNWEFKPISSGFSGCISNLTFNGKTYNLGLPGFYKNVDIGCSRGIATAYSFGIDTNFIVAILVCILILLGLLLAVVVQRRKTDDLYKDADDIRENIINYEDEGGGEGDMTGYDLNVLRMMYDGDGHPVEKLPMKERELGRGSGDVPDICGFLDGKKRTVDNDPETNPFDDVRHYAYEGDGNSMGSLSSLASGTDEEDLDFDYLSNFGPRFRKLADMYGEQPSDNESDHYTGPASVSWC</sequence>
<dbReference type="GO" id="GO:0035239">
    <property type="term" value="P:tube morphogenesis"/>
    <property type="evidence" value="ECO:0007669"/>
    <property type="project" value="UniProtKB-ARBA"/>
</dbReference>
<dbReference type="PROSITE" id="PS00022">
    <property type="entry name" value="EGF_1"/>
    <property type="match status" value="1"/>
</dbReference>
<dbReference type="Pfam" id="PF00028">
    <property type="entry name" value="Cadherin"/>
    <property type="match status" value="6"/>
</dbReference>
<evidence type="ECO:0000256" key="7">
    <source>
        <dbReference type="ARBA" id="ARBA00022837"/>
    </source>
</evidence>
<dbReference type="Pfam" id="PF02210">
    <property type="entry name" value="Laminin_G_2"/>
    <property type="match status" value="1"/>
</dbReference>
<dbReference type="FunFam" id="2.60.40.60:FF:000272">
    <property type="entry name" value="DE cadherin-like protein"/>
    <property type="match status" value="1"/>
</dbReference>
<dbReference type="GO" id="GO:0048565">
    <property type="term" value="P:digestive tract development"/>
    <property type="evidence" value="ECO:0007669"/>
    <property type="project" value="UniProtKB-ARBA"/>
</dbReference>
<dbReference type="InterPro" id="IPR000233">
    <property type="entry name" value="Cadherin_Y-type_LIR"/>
</dbReference>
<evidence type="ECO:0000256" key="17">
    <source>
        <dbReference type="SAM" id="MobiDB-lite"/>
    </source>
</evidence>
<reference evidence="21" key="1">
    <citation type="journal article" date="2024" name="Gigascience">
        <title>Chromosome-level genome of the poultry shaft louse Menopon gallinae provides insight into the host-switching and adaptive evolution of parasitic lice.</title>
        <authorList>
            <person name="Xu Y."/>
            <person name="Ma L."/>
            <person name="Liu S."/>
            <person name="Liang Y."/>
            <person name="Liu Q."/>
            <person name="He Z."/>
            <person name="Tian L."/>
            <person name="Duan Y."/>
            <person name="Cai W."/>
            <person name="Li H."/>
            <person name="Song F."/>
        </authorList>
    </citation>
    <scope>NUCLEOTIDE SEQUENCE</scope>
    <source>
        <strain evidence="21">Cailab_2023a</strain>
    </source>
</reference>
<dbReference type="FunFam" id="2.60.40.60:FF:000058">
    <property type="entry name" value="FAT atypical cadherin 3"/>
    <property type="match status" value="1"/>
</dbReference>
<comment type="caution">
    <text evidence="21">The sequence shown here is derived from an EMBL/GenBank/DDBJ whole genome shotgun (WGS) entry which is preliminary data.</text>
</comment>
<accession>A0AAW2HJA9</accession>
<dbReference type="SUPFAM" id="SSF49313">
    <property type="entry name" value="Cadherin-like"/>
    <property type="match status" value="8"/>
</dbReference>
<dbReference type="GO" id="GO:0008104">
    <property type="term" value="P:intracellular protein localization"/>
    <property type="evidence" value="ECO:0007669"/>
    <property type="project" value="UniProtKB-ARBA"/>
</dbReference>
<keyword evidence="8 15" id="KW-0130">Cell adhesion</keyword>
<evidence type="ECO:0000259" key="19">
    <source>
        <dbReference type="PROSITE" id="PS50025"/>
    </source>
</evidence>
<keyword evidence="7 13" id="KW-0106">Calcium</keyword>
<comment type="caution">
    <text evidence="14">Lacks conserved residue(s) required for the propagation of feature annotation.</text>
</comment>
<evidence type="ECO:0000313" key="21">
    <source>
        <dbReference type="EMBL" id="KAL0269975.1"/>
    </source>
</evidence>
<keyword evidence="5" id="KW-0732">Signal</keyword>
<feature type="domain" description="Cadherin" evidence="20">
    <location>
        <begin position="149"/>
        <end position="255"/>
    </location>
</feature>
<name>A0AAW2HJA9_9NEOP</name>
<evidence type="ECO:0000259" key="20">
    <source>
        <dbReference type="PROSITE" id="PS50268"/>
    </source>
</evidence>
<feature type="transmembrane region" description="Helical" evidence="18">
    <location>
        <begin position="1282"/>
        <end position="1302"/>
    </location>
</feature>
<evidence type="ECO:0000256" key="4">
    <source>
        <dbReference type="ARBA" id="ARBA00022692"/>
    </source>
</evidence>
<dbReference type="PANTHER" id="PTHR24027:SF422">
    <property type="entry name" value="CADHERIN DOMAIN-CONTAINING PROTEIN"/>
    <property type="match status" value="1"/>
</dbReference>
<evidence type="ECO:0000256" key="5">
    <source>
        <dbReference type="ARBA" id="ARBA00022729"/>
    </source>
</evidence>
<keyword evidence="11" id="KW-1015">Disulfide bond</keyword>
<evidence type="ECO:0000256" key="1">
    <source>
        <dbReference type="ARBA" id="ARBA00004251"/>
    </source>
</evidence>
<dbReference type="GO" id="GO:0007156">
    <property type="term" value="P:homophilic cell adhesion via plasma membrane adhesion molecules"/>
    <property type="evidence" value="ECO:0007669"/>
    <property type="project" value="InterPro"/>
</dbReference>
<evidence type="ECO:0000256" key="10">
    <source>
        <dbReference type="ARBA" id="ARBA00023136"/>
    </source>
</evidence>
<dbReference type="InterPro" id="IPR039808">
    <property type="entry name" value="Cadherin"/>
</dbReference>
<feature type="domain" description="Cadherin" evidence="20">
    <location>
        <begin position="286"/>
        <end position="366"/>
    </location>
</feature>
<dbReference type="GO" id="GO:0007297">
    <property type="term" value="P:follicle cell of egg chamber migration"/>
    <property type="evidence" value="ECO:0007669"/>
    <property type="project" value="UniProtKB-ARBA"/>
</dbReference>
<dbReference type="SMART" id="SM00282">
    <property type="entry name" value="LamG"/>
    <property type="match status" value="1"/>
</dbReference>
<feature type="region of interest" description="Disordered" evidence="17">
    <location>
        <begin position="1443"/>
        <end position="1463"/>
    </location>
</feature>
<dbReference type="PANTHER" id="PTHR24027">
    <property type="entry name" value="CADHERIN-23"/>
    <property type="match status" value="1"/>
</dbReference>
<feature type="domain" description="Cadherin" evidence="20">
    <location>
        <begin position="39"/>
        <end position="148"/>
    </location>
</feature>
<dbReference type="GO" id="GO:0007424">
    <property type="term" value="P:open tracheal system development"/>
    <property type="evidence" value="ECO:0007669"/>
    <property type="project" value="UniProtKB-ARBA"/>
</dbReference>
<dbReference type="GO" id="GO:0034332">
    <property type="term" value="P:adherens junction organization"/>
    <property type="evidence" value="ECO:0007669"/>
    <property type="project" value="TreeGrafter"/>
</dbReference>
<dbReference type="SMART" id="SM00112">
    <property type="entry name" value="CA"/>
    <property type="match status" value="7"/>
</dbReference>
<dbReference type="CDD" id="cd00055">
    <property type="entry name" value="EGF_Lam"/>
    <property type="match status" value="1"/>
</dbReference>
<evidence type="ECO:0000256" key="9">
    <source>
        <dbReference type="ARBA" id="ARBA00022989"/>
    </source>
</evidence>
<dbReference type="InterPro" id="IPR002049">
    <property type="entry name" value="LE_dom"/>
</dbReference>
<feature type="domain" description="Laminin G" evidence="19">
    <location>
        <begin position="1078"/>
        <end position="1266"/>
    </location>
</feature>
<dbReference type="Gene3D" id="2.60.40.60">
    <property type="entry name" value="Cadherins"/>
    <property type="match status" value="7"/>
</dbReference>
<evidence type="ECO:0000256" key="15">
    <source>
        <dbReference type="RuleBase" id="RU003318"/>
    </source>
</evidence>
<gene>
    <name evidence="21" type="ORF">PYX00_007539</name>
</gene>
<keyword evidence="3" id="KW-0245">EGF-like domain</keyword>
<dbReference type="FunFam" id="2.60.40.60:FF:000033">
    <property type="entry name" value="FAT atypical cadherin 1"/>
    <property type="match status" value="1"/>
</dbReference>
<keyword evidence="6" id="KW-0677">Repeat</keyword>
<dbReference type="FunFam" id="2.60.40.60:FF:000032">
    <property type="entry name" value="FAT atypical cadherin 1"/>
    <property type="match status" value="1"/>
</dbReference>
<feature type="domain" description="Cadherin" evidence="20">
    <location>
        <begin position="701"/>
        <end position="798"/>
    </location>
</feature>
<dbReference type="Gene3D" id="2.60.120.200">
    <property type="match status" value="1"/>
</dbReference>
<dbReference type="GO" id="GO:0016339">
    <property type="term" value="P:calcium-dependent cell-cell adhesion via plasma membrane cell adhesion molecules"/>
    <property type="evidence" value="ECO:0007669"/>
    <property type="project" value="TreeGrafter"/>
</dbReference>
<dbReference type="GO" id="GO:0005912">
    <property type="term" value="C:adherens junction"/>
    <property type="evidence" value="ECO:0007669"/>
    <property type="project" value="TreeGrafter"/>
</dbReference>
<dbReference type="InterPro" id="IPR002126">
    <property type="entry name" value="Cadherin-like_dom"/>
</dbReference>
<dbReference type="GO" id="GO:0001736">
    <property type="term" value="P:establishment of planar polarity"/>
    <property type="evidence" value="ECO:0007669"/>
    <property type="project" value="UniProtKB-ARBA"/>
</dbReference>
<proteinExistence type="predicted"/>
<dbReference type="GO" id="GO:0098858">
    <property type="term" value="C:actin-based cell projection"/>
    <property type="evidence" value="ECO:0007669"/>
    <property type="project" value="UniProtKB-ARBA"/>
</dbReference>
<dbReference type="InterPro" id="IPR013320">
    <property type="entry name" value="ConA-like_dom_sf"/>
</dbReference>
<dbReference type="InterPro" id="IPR020894">
    <property type="entry name" value="Cadherin_CS"/>
</dbReference>
<dbReference type="GO" id="GO:0048589">
    <property type="term" value="P:developmental growth"/>
    <property type="evidence" value="ECO:0007669"/>
    <property type="project" value="UniProtKB-ARBA"/>
</dbReference>
<comment type="subcellular location">
    <subcellularLocation>
        <location evidence="2">Cell membrane</location>
        <topology evidence="2">Multi-pass membrane protein</topology>
    </subcellularLocation>
    <subcellularLocation>
        <location evidence="1 15">Cell membrane</location>
        <topology evidence="1 15">Single-pass type I membrane protein</topology>
    </subcellularLocation>
</comment>
<evidence type="ECO:0000256" key="16">
    <source>
        <dbReference type="RuleBase" id="RU004357"/>
    </source>
</evidence>
<dbReference type="PROSITE" id="PS00232">
    <property type="entry name" value="CADHERIN_1"/>
    <property type="match status" value="4"/>
</dbReference>
<protein>
    <recommendedName>
        <fullName evidence="22">DE-cadherin</fullName>
    </recommendedName>
</protein>
<evidence type="ECO:0000256" key="11">
    <source>
        <dbReference type="ARBA" id="ARBA00023157"/>
    </source>
</evidence>
<dbReference type="PROSITE" id="PS01186">
    <property type="entry name" value="EGF_2"/>
    <property type="match status" value="1"/>
</dbReference>
<dbReference type="InterPro" id="IPR056370">
    <property type="entry name" value="Shg-like_Ig-like"/>
</dbReference>
<dbReference type="GO" id="GO:0044331">
    <property type="term" value="P:cell-cell adhesion mediated by cadherin"/>
    <property type="evidence" value="ECO:0007669"/>
    <property type="project" value="TreeGrafter"/>
</dbReference>
<dbReference type="GO" id="GO:0016342">
    <property type="term" value="C:catenin complex"/>
    <property type="evidence" value="ECO:0007669"/>
    <property type="project" value="TreeGrafter"/>
</dbReference>
<dbReference type="FunFam" id="2.60.40.60:FF:000280">
    <property type="entry name" value="AGAP007203-PA-like protein"/>
    <property type="match status" value="1"/>
</dbReference>
<dbReference type="CDD" id="cd11304">
    <property type="entry name" value="Cadherin_repeat"/>
    <property type="match status" value="6"/>
</dbReference>
<dbReference type="InterPro" id="IPR001791">
    <property type="entry name" value="Laminin_G"/>
</dbReference>
<dbReference type="SUPFAM" id="SSF49899">
    <property type="entry name" value="Concanavalin A-like lectins/glucanases"/>
    <property type="match status" value="1"/>
</dbReference>
<dbReference type="GO" id="GO:0008013">
    <property type="term" value="F:beta-catenin binding"/>
    <property type="evidence" value="ECO:0007669"/>
    <property type="project" value="TreeGrafter"/>
</dbReference>